<protein>
    <submittedName>
        <fullName evidence="3">Nucleoside triphosphate pyrophosphohydrolase</fullName>
        <ecNumber evidence="3">3.6.1.9</ecNumber>
    </submittedName>
</protein>
<dbReference type="NCBIfam" id="NF007113">
    <property type="entry name" value="PRK09562.1"/>
    <property type="match status" value="1"/>
</dbReference>
<evidence type="ECO:0000313" key="3">
    <source>
        <dbReference type="EMBL" id="MFC0048822.1"/>
    </source>
</evidence>
<keyword evidence="3" id="KW-0378">Hydrolase</keyword>
<evidence type="ECO:0000256" key="1">
    <source>
        <dbReference type="SAM" id="Coils"/>
    </source>
</evidence>
<dbReference type="InterPro" id="IPR048015">
    <property type="entry name" value="NTP-PPase_MazG-like_N"/>
</dbReference>
<keyword evidence="1" id="KW-0175">Coiled coil</keyword>
<dbReference type="PANTHER" id="PTHR30522">
    <property type="entry name" value="NUCLEOSIDE TRIPHOSPHATE PYROPHOSPHOHYDROLASE"/>
    <property type="match status" value="1"/>
</dbReference>
<dbReference type="CDD" id="cd11529">
    <property type="entry name" value="NTP-PPase_MazG_Cterm"/>
    <property type="match status" value="1"/>
</dbReference>
<gene>
    <name evidence="3" type="primary">mazG</name>
    <name evidence="3" type="ORF">ACFFJP_11065</name>
</gene>
<evidence type="ECO:0000259" key="2">
    <source>
        <dbReference type="Pfam" id="PF03819"/>
    </source>
</evidence>
<name>A0ABV6BDF0_9GAMM</name>
<evidence type="ECO:0000313" key="4">
    <source>
        <dbReference type="Proteomes" id="UP001589813"/>
    </source>
</evidence>
<dbReference type="GO" id="GO:0047429">
    <property type="term" value="F:nucleoside triphosphate diphosphatase activity"/>
    <property type="evidence" value="ECO:0007669"/>
    <property type="project" value="UniProtKB-EC"/>
</dbReference>
<dbReference type="Proteomes" id="UP001589813">
    <property type="component" value="Unassembled WGS sequence"/>
</dbReference>
<proteinExistence type="predicted"/>
<dbReference type="Pfam" id="PF03819">
    <property type="entry name" value="MazG"/>
    <property type="match status" value="2"/>
</dbReference>
<dbReference type="InterPro" id="IPR048011">
    <property type="entry name" value="NTP-PPase_MazG-like_C"/>
</dbReference>
<dbReference type="PANTHER" id="PTHR30522:SF0">
    <property type="entry name" value="NUCLEOSIDE TRIPHOSPHATE PYROPHOSPHOHYDROLASE"/>
    <property type="match status" value="1"/>
</dbReference>
<dbReference type="InterPro" id="IPR011551">
    <property type="entry name" value="NTP_PyrPHydrolase_MazG"/>
</dbReference>
<dbReference type="InterPro" id="IPR004518">
    <property type="entry name" value="MazG-like_dom"/>
</dbReference>
<sequence length="273" mass="30215">MSKNINDLLAIMATLRDSQRGCAWDQAQTYQSIVPYTLEEAYEVADTIERGAIDELPDELGDLLFQVVFYSQIGKEQGRFGFDDCVSAICDKLIRRHPHVFPDASVEATGAAPSDATTALQGWEAIKAAERGEQGQHSVLDNVPGGLPALTRAYKLQKRCASVGFDWPDLTGCWDKVREEMAEVEAEMAAAQQDQAALAEELGDLMFALVNVVRKAGFQPETLLRSANQKFERRFRQVETIMATQAEPVGVATLAQMDAAWEQVKQSERVRSD</sequence>
<dbReference type="Gene3D" id="1.10.287.1080">
    <property type="entry name" value="MazG-like"/>
    <property type="match status" value="2"/>
</dbReference>
<feature type="domain" description="NTP pyrophosphohydrolase MazG-like" evidence="2">
    <location>
        <begin position="28"/>
        <end position="101"/>
    </location>
</feature>
<comment type="caution">
    <text evidence="3">The sequence shown here is derived from an EMBL/GenBank/DDBJ whole genome shotgun (WGS) entry which is preliminary data.</text>
</comment>
<dbReference type="RefSeq" id="WP_377243574.1">
    <property type="nucleotide sequence ID" value="NZ_JBHLXP010000003.1"/>
</dbReference>
<organism evidence="3 4">
    <name type="scientific">Rheinheimera tilapiae</name>
    <dbReference type="NCBI Taxonomy" id="875043"/>
    <lineage>
        <taxon>Bacteria</taxon>
        <taxon>Pseudomonadati</taxon>
        <taxon>Pseudomonadota</taxon>
        <taxon>Gammaproteobacteria</taxon>
        <taxon>Chromatiales</taxon>
        <taxon>Chromatiaceae</taxon>
        <taxon>Rheinheimera</taxon>
    </lineage>
</organism>
<dbReference type="NCBIfam" id="TIGR00444">
    <property type="entry name" value="mazG"/>
    <property type="match status" value="1"/>
</dbReference>
<accession>A0ABV6BDF0</accession>
<reference evidence="3 4" key="1">
    <citation type="submission" date="2024-09" db="EMBL/GenBank/DDBJ databases">
        <authorList>
            <person name="Sun Q."/>
            <person name="Mori K."/>
        </authorList>
    </citation>
    <scope>NUCLEOTIDE SEQUENCE [LARGE SCALE GENOMIC DNA]</scope>
    <source>
        <strain evidence="3 4">KCTC 23315</strain>
    </source>
</reference>
<dbReference type="SUPFAM" id="SSF101386">
    <property type="entry name" value="all-alpha NTP pyrophosphatases"/>
    <property type="match status" value="2"/>
</dbReference>
<keyword evidence="4" id="KW-1185">Reference proteome</keyword>
<dbReference type="EC" id="3.6.1.9" evidence="3"/>
<dbReference type="CDD" id="cd11528">
    <property type="entry name" value="NTP-PPase_MazG_Nterm"/>
    <property type="match status" value="1"/>
</dbReference>
<feature type="domain" description="NTP pyrophosphohydrolase MazG-like" evidence="2">
    <location>
        <begin position="177"/>
        <end position="237"/>
    </location>
</feature>
<dbReference type="EMBL" id="JBHLXP010000003">
    <property type="protein sequence ID" value="MFC0048822.1"/>
    <property type="molecule type" value="Genomic_DNA"/>
</dbReference>
<feature type="coiled-coil region" evidence="1">
    <location>
        <begin position="174"/>
        <end position="201"/>
    </location>
</feature>